<dbReference type="EMBL" id="PKMF04000118">
    <property type="protein sequence ID" value="KAK7849128.1"/>
    <property type="molecule type" value="Genomic_DNA"/>
</dbReference>
<name>A0AAW0LDY7_QUESU</name>
<feature type="region of interest" description="Disordered" evidence="1">
    <location>
        <begin position="1"/>
        <end position="30"/>
    </location>
</feature>
<proteinExistence type="predicted"/>
<keyword evidence="3" id="KW-1185">Reference proteome</keyword>
<comment type="caution">
    <text evidence="2">The sequence shown here is derived from an EMBL/GenBank/DDBJ whole genome shotgun (WGS) entry which is preliminary data.</text>
</comment>
<sequence>MPTATLGPGAKNENGDQPQPPKNANAAEDLGTKAYGKKSKIYRMKPPRVAGSLLLNSTEDLVENLCAGFVVVRWITDGVGKEALMR</sequence>
<reference evidence="2 3" key="1">
    <citation type="journal article" date="2018" name="Sci. Data">
        <title>The draft genome sequence of cork oak.</title>
        <authorList>
            <person name="Ramos A.M."/>
            <person name="Usie A."/>
            <person name="Barbosa P."/>
            <person name="Barros P.M."/>
            <person name="Capote T."/>
            <person name="Chaves I."/>
            <person name="Simoes F."/>
            <person name="Abreu I."/>
            <person name="Carrasquinho I."/>
            <person name="Faro C."/>
            <person name="Guimaraes J.B."/>
            <person name="Mendonca D."/>
            <person name="Nobrega F."/>
            <person name="Rodrigues L."/>
            <person name="Saibo N.J.M."/>
            <person name="Varela M.C."/>
            <person name="Egas C."/>
            <person name="Matos J."/>
            <person name="Miguel C.M."/>
            <person name="Oliveira M.M."/>
            <person name="Ricardo C.P."/>
            <person name="Goncalves S."/>
        </authorList>
    </citation>
    <scope>NUCLEOTIDE SEQUENCE [LARGE SCALE GENOMIC DNA]</scope>
    <source>
        <strain evidence="3">cv. HL8</strain>
    </source>
</reference>
<organism evidence="2 3">
    <name type="scientific">Quercus suber</name>
    <name type="common">Cork oak</name>
    <dbReference type="NCBI Taxonomy" id="58331"/>
    <lineage>
        <taxon>Eukaryota</taxon>
        <taxon>Viridiplantae</taxon>
        <taxon>Streptophyta</taxon>
        <taxon>Embryophyta</taxon>
        <taxon>Tracheophyta</taxon>
        <taxon>Spermatophyta</taxon>
        <taxon>Magnoliopsida</taxon>
        <taxon>eudicotyledons</taxon>
        <taxon>Gunneridae</taxon>
        <taxon>Pentapetalae</taxon>
        <taxon>rosids</taxon>
        <taxon>fabids</taxon>
        <taxon>Fagales</taxon>
        <taxon>Fagaceae</taxon>
        <taxon>Quercus</taxon>
    </lineage>
</organism>
<dbReference type="Proteomes" id="UP000237347">
    <property type="component" value="Unassembled WGS sequence"/>
</dbReference>
<dbReference type="AlphaFoldDB" id="A0AAW0LDY7"/>
<gene>
    <name evidence="2" type="ORF">CFP56_003783</name>
</gene>
<evidence type="ECO:0000313" key="3">
    <source>
        <dbReference type="Proteomes" id="UP000237347"/>
    </source>
</evidence>
<evidence type="ECO:0000313" key="2">
    <source>
        <dbReference type="EMBL" id="KAK7849128.1"/>
    </source>
</evidence>
<protein>
    <submittedName>
        <fullName evidence="2">Uncharacterized protein</fullName>
    </submittedName>
</protein>
<evidence type="ECO:0000256" key="1">
    <source>
        <dbReference type="SAM" id="MobiDB-lite"/>
    </source>
</evidence>
<accession>A0AAW0LDY7</accession>